<accession>A0A6P8X689</accession>
<dbReference type="InterPro" id="IPR005203">
    <property type="entry name" value="Hemocyanin_C"/>
</dbReference>
<protein>
    <submittedName>
        <fullName evidence="5">Fat-body protein 1</fullName>
    </submittedName>
</protein>
<dbReference type="GO" id="GO:0045735">
    <property type="term" value="F:nutrient reservoir activity"/>
    <property type="evidence" value="ECO:0007669"/>
    <property type="project" value="UniProtKB-ARBA"/>
</dbReference>
<dbReference type="SUPFAM" id="SSF81296">
    <property type="entry name" value="E set domains"/>
    <property type="match status" value="1"/>
</dbReference>
<dbReference type="Gene3D" id="2.60.40.1520">
    <property type="entry name" value="Hemocyanin, C-terminal domain"/>
    <property type="match status" value="1"/>
</dbReference>
<organism evidence="4 5">
    <name type="scientific">Drosophila albomicans</name>
    <name type="common">Fruit fly</name>
    <dbReference type="NCBI Taxonomy" id="7291"/>
    <lineage>
        <taxon>Eukaryota</taxon>
        <taxon>Metazoa</taxon>
        <taxon>Ecdysozoa</taxon>
        <taxon>Arthropoda</taxon>
        <taxon>Hexapoda</taxon>
        <taxon>Insecta</taxon>
        <taxon>Pterygota</taxon>
        <taxon>Neoptera</taxon>
        <taxon>Endopterygota</taxon>
        <taxon>Diptera</taxon>
        <taxon>Brachycera</taxon>
        <taxon>Muscomorpha</taxon>
        <taxon>Ephydroidea</taxon>
        <taxon>Drosophilidae</taxon>
        <taxon>Drosophila</taxon>
    </lineage>
</organism>
<dbReference type="InterPro" id="IPR013788">
    <property type="entry name" value="Hemocyanin/hexamerin"/>
</dbReference>
<dbReference type="GeneID" id="117570042"/>
<feature type="signal peptide" evidence="1">
    <location>
        <begin position="1"/>
        <end position="22"/>
    </location>
</feature>
<dbReference type="GO" id="GO:0005615">
    <property type="term" value="C:extracellular space"/>
    <property type="evidence" value="ECO:0007669"/>
    <property type="project" value="UniProtKB-ARBA"/>
</dbReference>
<name>A0A6P8X689_DROAB</name>
<dbReference type="InterPro" id="IPR014756">
    <property type="entry name" value="Ig_E-set"/>
</dbReference>
<dbReference type="PANTHER" id="PTHR11511:SF5">
    <property type="entry name" value="FAT-BODY PROTEIN 1-RELATED"/>
    <property type="match status" value="1"/>
</dbReference>
<sequence length="668" mass="77304">MLGASVVLLGTLSLTCCVNGWAFVSRWRPDESSEDVEISPWALRQRFLLDLMLQVHKPLLQQELIEMGHELNENPEDYETGTWPLLLEFMDAVHQQRILRPYGIYSQVQQELPHQLMGVYRFLVLAKNWKIFQRNACFARIHFHPVLFVNALQMAVDDREDCGDLRLPAMHEVLPQLYFDKEIILEAQLVYWQQLAPVPTISRKRSWRETVADILYPKSLRPWNSQQVEWMPTYPMVIQAKKSRTTLVSLDVELNGYWNRLISRLMIADQGSSIIDGDRLMALHDERDERRLSGNPTRPQNYLLLMHNIRQFTTLLQLEQLAQNGTSSLQFIESTLLTTGGVPYKASSGLNADAVLQLINESIEELRNHIDKELKDDHEMQTMCTVGRVIASRYWQLFRQLSLAINGDRLQPNLLGMATSNLRDPFYRVLLLQLAQLITGYEQRFVKKQPLHQHHKQQKQQLHLRHILVGHLETFDQLVDSDLINLMDQQLLQTQRNNLRLLRRRLVARHKRLNHKSFNISYHIFAPTPKKVLIKSYLLPTGNKNSPRLLLDSFVSSLTTGDNQFERHFATAPTLHTLSDLYEAKQPLDDGVSRDCSFPHHLLLPRGTAEGLKLQMLIEIHSWSTDEESSGCAWAASEEMDCTAHLLTSSQFDVVVYHKTIELLETDL</sequence>
<dbReference type="Proteomes" id="UP000515160">
    <property type="component" value="Chromosome 3"/>
</dbReference>
<dbReference type="InterPro" id="IPR005204">
    <property type="entry name" value="Hemocyanin_N"/>
</dbReference>
<dbReference type="GO" id="GO:0097009">
    <property type="term" value="P:energy homeostasis"/>
    <property type="evidence" value="ECO:0007669"/>
    <property type="project" value="UniProtKB-ARBA"/>
</dbReference>
<evidence type="ECO:0000259" key="3">
    <source>
        <dbReference type="Pfam" id="PF03723"/>
    </source>
</evidence>
<keyword evidence="4" id="KW-1185">Reference proteome</keyword>
<dbReference type="AlphaFoldDB" id="A0A6P8X689"/>
<dbReference type="PANTHER" id="PTHR11511">
    <property type="entry name" value="LARVAL STORAGE PROTEIN/PHENOLOXIDASE"/>
    <property type="match status" value="1"/>
</dbReference>
<feature type="chain" id="PRO_5027640647" evidence="1">
    <location>
        <begin position="23"/>
        <end position="668"/>
    </location>
</feature>
<feature type="domain" description="Hemocyanin C-terminal" evidence="3">
    <location>
        <begin position="459"/>
        <end position="630"/>
    </location>
</feature>
<evidence type="ECO:0000256" key="1">
    <source>
        <dbReference type="SAM" id="SignalP"/>
    </source>
</evidence>
<dbReference type="OrthoDB" id="7419495at2759"/>
<proteinExistence type="predicted"/>
<dbReference type="Pfam" id="PF03722">
    <property type="entry name" value="Hemocyanin_N"/>
    <property type="match status" value="1"/>
</dbReference>
<evidence type="ECO:0000259" key="2">
    <source>
        <dbReference type="Pfam" id="PF03722"/>
    </source>
</evidence>
<feature type="domain" description="Hemocyanin N-terminal" evidence="2">
    <location>
        <begin position="43"/>
        <end position="162"/>
    </location>
</feature>
<evidence type="ECO:0000313" key="4">
    <source>
        <dbReference type="Proteomes" id="UP000515160"/>
    </source>
</evidence>
<evidence type="ECO:0000313" key="5">
    <source>
        <dbReference type="RefSeq" id="XP_034107358.1"/>
    </source>
</evidence>
<dbReference type="Pfam" id="PF03723">
    <property type="entry name" value="Hemocyanin_C"/>
    <property type="match status" value="1"/>
</dbReference>
<dbReference type="RefSeq" id="XP_034107358.1">
    <property type="nucleotide sequence ID" value="XM_034251467.2"/>
</dbReference>
<dbReference type="InterPro" id="IPR036697">
    <property type="entry name" value="Hemocyanin_N_sf"/>
</dbReference>
<dbReference type="InterPro" id="IPR037020">
    <property type="entry name" value="Hemocyanin_C_sf"/>
</dbReference>
<reference evidence="5" key="1">
    <citation type="submission" date="2025-08" db="UniProtKB">
        <authorList>
            <consortium name="RefSeq"/>
        </authorList>
    </citation>
    <scope>IDENTIFICATION</scope>
    <source>
        <strain evidence="5">15112-1751.03</strain>
        <tissue evidence="5">Whole Adult</tissue>
    </source>
</reference>
<keyword evidence="1" id="KW-0732">Signal</keyword>
<dbReference type="SUPFAM" id="SSF48050">
    <property type="entry name" value="Hemocyanin, N-terminal domain"/>
    <property type="match status" value="1"/>
</dbReference>
<gene>
    <name evidence="5" type="primary">LOC117570042</name>
</gene>
<dbReference type="Gene3D" id="1.20.1370.10">
    <property type="entry name" value="Hemocyanin, N-terminal domain"/>
    <property type="match status" value="1"/>
</dbReference>